<keyword evidence="2" id="KW-1185">Reference proteome</keyword>
<name>A0ABM6NZ00_BURCE</name>
<organism evidence="1 2">
    <name type="scientific">Burkholderia cepacia</name>
    <name type="common">Pseudomonas cepacia</name>
    <dbReference type="NCBI Taxonomy" id="292"/>
    <lineage>
        <taxon>Bacteria</taxon>
        <taxon>Pseudomonadati</taxon>
        <taxon>Pseudomonadota</taxon>
        <taxon>Betaproteobacteria</taxon>
        <taxon>Burkholderiales</taxon>
        <taxon>Burkholderiaceae</taxon>
        <taxon>Burkholderia</taxon>
        <taxon>Burkholderia cepacia complex</taxon>
    </lineage>
</organism>
<evidence type="ECO:0000313" key="2">
    <source>
        <dbReference type="Proteomes" id="UP000218103"/>
    </source>
</evidence>
<protein>
    <submittedName>
        <fullName evidence="1">Uncharacterized protein</fullName>
    </submittedName>
</protein>
<proteinExistence type="predicted"/>
<dbReference type="Proteomes" id="UP000218103">
    <property type="component" value="Chromosome 3"/>
</dbReference>
<accession>A0ABM6NZ00</accession>
<evidence type="ECO:0000313" key="1">
    <source>
        <dbReference type="EMBL" id="ATF79962.1"/>
    </source>
</evidence>
<reference evidence="2" key="1">
    <citation type="submission" date="2017-09" db="EMBL/GenBank/DDBJ databases">
        <title>FDA dAtabase for Regulatory Grade micrObial Sequences (FDA-ARGOS): Supporting development and validation of Infectious Disease Dx tests.</title>
        <authorList>
            <person name="Minogue T."/>
            <person name="Wolcott M."/>
            <person name="Wasieloski L."/>
            <person name="Aguilar W."/>
            <person name="Moore D."/>
            <person name="Tallon L.J."/>
            <person name="Sadzewicz L."/>
            <person name="Ott S."/>
            <person name="Zhao X."/>
            <person name="Nagaraj S."/>
            <person name="Vavikolanu K."/>
            <person name="Aluvathingal J."/>
            <person name="Nadendla S."/>
            <person name="Sichtig H."/>
        </authorList>
    </citation>
    <scope>NUCLEOTIDE SEQUENCE [LARGE SCALE GENOMIC DNA]</scope>
    <source>
        <strain evidence="2">FDAARGOS_388</strain>
    </source>
</reference>
<sequence length="88" mass="10241">MTIFKCIEALTRVGEVIPLVFEITWQAILNCGRLRLRRFSAREPAQEGCNLLLKILVNTLLGHDMQRRVRYADQHSDHFIAVHLIEKN</sequence>
<dbReference type="EMBL" id="CP023520">
    <property type="protein sequence ID" value="ATF79962.1"/>
    <property type="molecule type" value="Genomic_DNA"/>
</dbReference>
<gene>
    <name evidence="1" type="ORF">CO711_21330</name>
</gene>